<feature type="region of interest" description="Disordered" evidence="10">
    <location>
        <begin position="140"/>
        <end position="160"/>
    </location>
</feature>
<sequence>MASTTTTTDNPVLGTGVNDSNMAFTCSTTSSTPTWPTLTEQIYTNNTTTTTTTMDPASFLDHSHHHHHQQHHHQPSFPQMVAPLTPDMHLMAMPPSSPSKPCPQVMDTAGCCGAFGTPYDAPTFSMDPQAPPGYKSEMMLPPTPESSRQPCTRSRVSTVSMSPPDGVTMLSEHHHHSTAYVFGSNNGTDHMIQHESAPNPVDMMHHHPYFDNSNSELFSSSWSSPTTSSEEESGIATTAAAATVDCLQHPTTMTRDQLIGRVLELEHERRQYFTPLLLDMPDSSSAPAPAIKPTTMSSSRDTERYFCHWGECNVQTGQLAELIQHIRHVHVGSGKQAYYCKWAGCSRQDKPFVKRHKMHNHIRTHTGEKPFACKIQDCDKRFSRLDSLKTHMKTHLPVRPHLCTEHGCNKAYFHARSLRKHLKSHAIAASRRQQKQAQK</sequence>
<keyword evidence="6" id="KW-0862">Zinc</keyword>
<accession>A0A068RNA7</accession>
<evidence type="ECO:0000256" key="1">
    <source>
        <dbReference type="ARBA" id="ARBA00004123"/>
    </source>
</evidence>
<evidence type="ECO:0000256" key="10">
    <source>
        <dbReference type="SAM" id="MobiDB-lite"/>
    </source>
</evidence>
<feature type="domain" description="C2H2-type" evidence="11">
    <location>
        <begin position="305"/>
        <end position="335"/>
    </location>
</feature>
<dbReference type="PROSITE" id="PS00028">
    <property type="entry name" value="ZINC_FINGER_C2H2_1"/>
    <property type="match status" value="2"/>
</dbReference>
<feature type="compositionally biased region" description="Polar residues" evidence="10">
    <location>
        <begin position="145"/>
        <end position="160"/>
    </location>
</feature>
<dbReference type="Proteomes" id="UP000027586">
    <property type="component" value="Unassembled WGS sequence"/>
</dbReference>
<evidence type="ECO:0000256" key="3">
    <source>
        <dbReference type="ARBA" id="ARBA00022723"/>
    </source>
</evidence>
<evidence type="ECO:0000256" key="9">
    <source>
        <dbReference type="PROSITE-ProRule" id="PRU00042"/>
    </source>
</evidence>
<feature type="compositionally biased region" description="Polar residues" evidence="10">
    <location>
        <begin position="1"/>
        <end position="10"/>
    </location>
</feature>
<evidence type="ECO:0000256" key="4">
    <source>
        <dbReference type="ARBA" id="ARBA00022737"/>
    </source>
</evidence>
<evidence type="ECO:0000256" key="7">
    <source>
        <dbReference type="ARBA" id="ARBA00023125"/>
    </source>
</evidence>
<evidence type="ECO:0000313" key="12">
    <source>
        <dbReference type="EMBL" id="CDH51658.1"/>
    </source>
</evidence>
<dbReference type="SMART" id="SM00355">
    <property type="entry name" value="ZnF_C2H2"/>
    <property type="match status" value="4"/>
</dbReference>
<evidence type="ECO:0000256" key="5">
    <source>
        <dbReference type="ARBA" id="ARBA00022771"/>
    </source>
</evidence>
<comment type="similarity">
    <text evidence="2">Belongs to the GLI C2H2-type zinc-finger protein family.</text>
</comment>
<name>A0A068RNA7_9FUNG</name>
<evidence type="ECO:0000313" key="13">
    <source>
        <dbReference type="Proteomes" id="UP000027586"/>
    </source>
</evidence>
<dbReference type="GO" id="GO:0000978">
    <property type="term" value="F:RNA polymerase II cis-regulatory region sequence-specific DNA binding"/>
    <property type="evidence" value="ECO:0007669"/>
    <property type="project" value="TreeGrafter"/>
</dbReference>
<keyword evidence="4" id="KW-0677">Repeat</keyword>
<feature type="region of interest" description="Disordered" evidence="10">
    <location>
        <begin position="55"/>
        <end position="77"/>
    </location>
</feature>
<proteinExistence type="inferred from homology"/>
<dbReference type="EMBL" id="CBTN010000010">
    <property type="protein sequence ID" value="CDH51658.1"/>
    <property type="molecule type" value="Genomic_DNA"/>
</dbReference>
<dbReference type="AlphaFoldDB" id="A0A068RNA7"/>
<keyword evidence="5 9" id="KW-0863">Zinc-finger</keyword>
<dbReference type="OrthoDB" id="654211at2759"/>
<dbReference type="InterPro" id="IPR043359">
    <property type="entry name" value="GLI-like"/>
</dbReference>
<keyword evidence="3" id="KW-0479">Metal-binding</keyword>
<evidence type="ECO:0000256" key="2">
    <source>
        <dbReference type="ARBA" id="ARBA00010831"/>
    </source>
</evidence>
<dbReference type="InterPro" id="IPR056436">
    <property type="entry name" value="Znf-C2H2_ZIC1-5/GLI1-3-like"/>
</dbReference>
<organism evidence="12 13">
    <name type="scientific">Lichtheimia corymbifera JMRC:FSU:9682</name>
    <dbReference type="NCBI Taxonomy" id="1263082"/>
    <lineage>
        <taxon>Eukaryota</taxon>
        <taxon>Fungi</taxon>
        <taxon>Fungi incertae sedis</taxon>
        <taxon>Mucoromycota</taxon>
        <taxon>Mucoromycotina</taxon>
        <taxon>Mucoromycetes</taxon>
        <taxon>Mucorales</taxon>
        <taxon>Lichtheimiaceae</taxon>
        <taxon>Lichtheimia</taxon>
    </lineage>
</organism>
<comment type="caution">
    <text evidence="12">The sequence shown here is derived from an EMBL/GenBank/DDBJ whole genome shotgun (WGS) entry which is preliminary data.</text>
</comment>
<feature type="compositionally biased region" description="Basic residues" evidence="10">
    <location>
        <begin position="63"/>
        <end position="74"/>
    </location>
</feature>
<dbReference type="PROSITE" id="PS50157">
    <property type="entry name" value="ZINC_FINGER_C2H2_2"/>
    <property type="match status" value="4"/>
</dbReference>
<dbReference type="PANTHER" id="PTHR45718">
    <property type="entry name" value="TRANSCRIPTIONAL ACTIVATOR CUBITUS INTERRUPTUS"/>
    <property type="match status" value="1"/>
</dbReference>
<dbReference type="PANTHER" id="PTHR45718:SF8">
    <property type="entry name" value="GLIS FAMILY ZINC FINGER 2"/>
    <property type="match status" value="1"/>
</dbReference>
<keyword evidence="7" id="KW-0238">DNA-binding</keyword>
<comment type="subcellular location">
    <subcellularLocation>
        <location evidence="1">Nucleus</location>
    </subcellularLocation>
</comment>
<dbReference type="FunFam" id="3.30.160.60:FF:000624">
    <property type="entry name" value="zinc finger protein 697"/>
    <property type="match status" value="1"/>
</dbReference>
<feature type="region of interest" description="Disordered" evidence="10">
    <location>
        <begin position="1"/>
        <end position="21"/>
    </location>
</feature>
<keyword evidence="8" id="KW-0539">Nucleus</keyword>
<dbReference type="GO" id="GO:0008270">
    <property type="term" value="F:zinc ion binding"/>
    <property type="evidence" value="ECO:0007669"/>
    <property type="project" value="UniProtKB-KW"/>
</dbReference>
<protein>
    <submittedName>
        <fullName evidence="12">Zinc finger protein glis3</fullName>
    </submittedName>
</protein>
<dbReference type="STRING" id="1263082.A0A068RNA7"/>
<feature type="domain" description="C2H2-type" evidence="11">
    <location>
        <begin position="338"/>
        <end position="370"/>
    </location>
</feature>
<dbReference type="Gene3D" id="3.30.160.60">
    <property type="entry name" value="Classic Zinc Finger"/>
    <property type="match status" value="4"/>
</dbReference>
<dbReference type="Pfam" id="PF00096">
    <property type="entry name" value="zf-C2H2"/>
    <property type="match status" value="1"/>
</dbReference>
<feature type="domain" description="C2H2-type" evidence="11">
    <location>
        <begin position="401"/>
        <end position="426"/>
    </location>
</feature>
<dbReference type="InterPro" id="IPR036236">
    <property type="entry name" value="Znf_C2H2_sf"/>
</dbReference>
<dbReference type="VEuPathDB" id="FungiDB:LCOR_03234.1"/>
<feature type="domain" description="C2H2-type" evidence="11">
    <location>
        <begin position="371"/>
        <end position="400"/>
    </location>
</feature>
<evidence type="ECO:0000256" key="6">
    <source>
        <dbReference type="ARBA" id="ARBA00022833"/>
    </source>
</evidence>
<dbReference type="GO" id="GO:0005634">
    <property type="term" value="C:nucleus"/>
    <property type="evidence" value="ECO:0007669"/>
    <property type="project" value="UniProtKB-SubCell"/>
</dbReference>
<evidence type="ECO:0000259" key="11">
    <source>
        <dbReference type="PROSITE" id="PS50157"/>
    </source>
</evidence>
<keyword evidence="13" id="KW-1185">Reference proteome</keyword>
<gene>
    <name evidence="12" type="ORF">LCOR_03234.1</name>
</gene>
<dbReference type="InterPro" id="IPR013087">
    <property type="entry name" value="Znf_C2H2_type"/>
</dbReference>
<dbReference type="Pfam" id="PF23561">
    <property type="entry name" value="zf-C2H2_15"/>
    <property type="match status" value="1"/>
</dbReference>
<evidence type="ECO:0000256" key="8">
    <source>
        <dbReference type="ARBA" id="ARBA00023242"/>
    </source>
</evidence>
<dbReference type="SUPFAM" id="SSF57667">
    <property type="entry name" value="beta-beta-alpha zinc fingers"/>
    <property type="match status" value="3"/>
</dbReference>
<reference evidence="12" key="1">
    <citation type="submission" date="2013-08" db="EMBL/GenBank/DDBJ databases">
        <title>Gene expansion shapes genome architecture in the human pathogen Lichtheimia corymbifera: an evolutionary genomics analysis in the ancient terrestrial Mucorales (Mucoromycotina).</title>
        <authorList>
            <person name="Schwartze V.U."/>
            <person name="Winter S."/>
            <person name="Shelest E."/>
            <person name="Marcet-Houben M."/>
            <person name="Horn F."/>
            <person name="Wehner S."/>
            <person name="Hoffmann K."/>
            <person name="Riege K."/>
            <person name="Sammeth M."/>
            <person name="Nowrousian M."/>
            <person name="Valiante V."/>
            <person name="Linde J."/>
            <person name="Jacobsen I.D."/>
            <person name="Marz M."/>
            <person name="Brakhage A.A."/>
            <person name="Gabaldon T."/>
            <person name="Bocker S."/>
            <person name="Voigt K."/>
        </authorList>
    </citation>
    <scope>NUCLEOTIDE SEQUENCE [LARGE SCALE GENOMIC DNA]</scope>
    <source>
        <strain evidence="12">FSU 9682</strain>
    </source>
</reference>
<dbReference type="GO" id="GO:0000981">
    <property type="term" value="F:DNA-binding transcription factor activity, RNA polymerase II-specific"/>
    <property type="evidence" value="ECO:0007669"/>
    <property type="project" value="TreeGrafter"/>
</dbReference>